<proteinExistence type="predicted"/>
<dbReference type="Proteomes" id="UP000199647">
    <property type="component" value="Unassembled WGS sequence"/>
</dbReference>
<keyword evidence="3" id="KW-1185">Reference proteome</keyword>
<protein>
    <submittedName>
        <fullName evidence="2">Uncharacterized protein</fullName>
    </submittedName>
</protein>
<dbReference type="EMBL" id="FOFG01000014">
    <property type="protein sequence ID" value="SER26436.1"/>
    <property type="molecule type" value="Genomic_DNA"/>
</dbReference>
<evidence type="ECO:0000313" key="2">
    <source>
        <dbReference type="EMBL" id="SER26436.1"/>
    </source>
</evidence>
<feature type="region of interest" description="Disordered" evidence="1">
    <location>
        <begin position="104"/>
        <end position="124"/>
    </location>
</feature>
<reference evidence="2 3" key="1">
    <citation type="submission" date="2016-10" db="EMBL/GenBank/DDBJ databases">
        <authorList>
            <person name="de Groot N.N."/>
        </authorList>
    </citation>
    <scope>NUCLEOTIDE SEQUENCE [LARGE SCALE GENOMIC DNA]</scope>
    <source>
        <strain evidence="2 3">A52C2</strain>
    </source>
</reference>
<dbReference type="AlphaFoldDB" id="A0A1H9MRU3"/>
<sequence>MTDSPETAEDRKVLSIATRDVYVPPPPVHEPDPARPDIATQDALARLKERVDTGELQGFAAVVWNARDRGFVHYLVLPPDPEVGPLRMVGDLELLKSDLLLLADGVDPSQPPEGFDDPDLDWVD</sequence>
<gene>
    <name evidence="2" type="ORF">SAMN05216548_11423</name>
</gene>
<accession>A0A1H9MRU3</accession>
<feature type="compositionally biased region" description="Acidic residues" evidence="1">
    <location>
        <begin position="114"/>
        <end position="124"/>
    </location>
</feature>
<name>A0A1H9MRU3_9HYPH</name>
<evidence type="ECO:0000313" key="3">
    <source>
        <dbReference type="Proteomes" id="UP000199647"/>
    </source>
</evidence>
<evidence type="ECO:0000256" key="1">
    <source>
        <dbReference type="SAM" id="MobiDB-lite"/>
    </source>
</evidence>
<organism evidence="2 3">
    <name type="scientific">Faunimonas pinastri</name>
    <dbReference type="NCBI Taxonomy" id="1855383"/>
    <lineage>
        <taxon>Bacteria</taxon>
        <taxon>Pseudomonadati</taxon>
        <taxon>Pseudomonadota</taxon>
        <taxon>Alphaproteobacteria</taxon>
        <taxon>Hyphomicrobiales</taxon>
        <taxon>Afifellaceae</taxon>
        <taxon>Faunimonas</taxon>
    </lineage>
</organism>
<dbReference type="STRING" id="1855383.SAMN05216548_11423"/>
<feature type="region of interest" description="Disordered" evidence="1">
    <location>
        <begin position="1"/>
        <end position="36"/>
    </location>
</feature>